<dbReference type="AlphaFoldDB" id="A0AA91PG72"/>
<comment type="caution">
    <text evidence="2">The sequence shown here is derived from an EMBL/GenBank/DDBJ whole genome shotgun (WGS) entry which is preliminary data.</text>
</comment>
<dbReference type="EMBL" id="NCXO01000008">
    <property type="protein sequence ID" value="OSC34764.1"/>
    <property type="molecule type" value="Genomic_DNA"/>
</dbReference>
<protein>
    <submittedName>
        <fullName evidence="2">Uncharacterized protein</fullName>
    </submittedName>
</protein>
<name>A0AA91PG72_9MYCO</name>
<evidence type="ECO:0000313" key="3">
    <source>
        <dbReference type="Proteomes" id="UP000193577"/>
    </source>
</evidence>
<keyword evidence="3" id="KW-1185">Reference proteome</keyword>
<sequence length="193" mass="19715">MLRYRLWRGPRLAPDRGDHRHTVAAMNIKNAMLIPAVASIAVATAAVCFADPSDTGGDDNRSVDAQGTVTVTATVAPDQCEPVAGGPTATEANDSGDKPANPADAEEGAADAEGTGISTSRFDPYTCAPVPASDSDRDKPSDKPETPQQGPEHTYEPPLQKLPADSGGSGPAHGPLSDPTTTSVLPPLPGPGN</sequence>
<feature type="region of interest" description="Disordered" evidence="1">
    <location>
        <begin position="73"/>
        <end position="193"/>
    </location>
</feature>
<proteinExistence type="predicted"/>
<evidence type="ECO:0000313" key="2">
    <source>
        <dbReference type="EMBL" id="OSC34764.1"/>
    </source>
</evidence>
<organism evidence="2 3">
    <name type="scientific">Mycolicibacillus koreensis</name>
    <dbReference type="NCBI Taxonomy" id="1069220"/>
    <lineage>
        <taxon>Bacteria</taxon>
        <taxon>Bacillati</taxon>
        <taxon>Actinomycetota</taxon>
        <taxon>Actinomycetes</taxon>
        <taxon>Mycobacteriales</taxon>
        <taxon>Mycobacteriaceae</taxon>
        <taxon>Mycolicibacillus</taxon>
    </lineage>
</organism>
<accession>A0AA91PG72</accession>
<gene>
    <name evidence="2" type="ORF">B8W67_05825</name>
</gene>
<dbReference type="Proteomes" id="UP000193577">
    <property type="component" value="Unassembled WGS sequence"/>
</dbReference>
<feature type="compositionally biased region" description="Basic and acidic residues" evidence="1">
    <location>
        <begin position="134"/>
        <end position="145"/>
    </location>
</feature>
<reference evidence="2 3" key="1">
    <citation type="submission" date="2017-04" db="EMBL/GenBank/DDBJ databases">
        <title>The new phylogeny of genus Mycobacterium.</title>
        <authorList>
            <person name="Tortoli E."/>
            <person name="Trovato A."/>
            <person name="Cirillo D.M."/>
        </authorList>
    </citation>
    <scope>NUCLEOTIDE SEQUENCE [LARGE SCALE GENOMIC DNA]</scope>
    <source>
        <strain evidence="2 3">KCTC 19819</strain>
    </source>
</reference>
<evidence type="ECO:0000256" key="1">
    <source>
        <dbReference type="SAM" id="MobiDB-lite"/>
    </source>
</evidence>